<dbReference type="GeneID" id="81401917"/>
<dbReference type="RefSeq" id="XP_056524860.1">
    <property type="nucleotide sequence ID" value="XM_056662747.1"/>
</dbReference>
<reference evidence="2" key="2">
    <citation type="journal article" date="2023" name="IMA Fungus">
        <title>Comparative genomic study of the Penicillium genus elucidates a diverse pangenome and 15 lateral gene transfer events.</title>
        <authorList>
            <person name="Petersen C."/>
            <person name="Sorensen T."/>
            <person name="Nielsen M.R."/>
            <person name="Sondergaard T.E."/>
            <person name="Sorensen J.L."/>
            <person name="Fitzpatrick D.A."/>
            <person name="Frisvad J.C."/>
            <person name="Nielsen K.L."/>
        </authorList>
    </citation>
    <scope>NUCLEOTIDE SEQUENCE</scope>
    <source>
        <strain evidence="2">IBT 22155</strain>
    </source>
</reference>
<evidence type="ECO:0000256" key="1">
    <source>
        <dbReference type="SAM" id="MobiDB-lite"/>
    </source>
</evidence>
<keyword evidence="3" id="KW-1185">Reference proteome</keyword>
<comment type="caution">
    <text evidence="2">The sequence shown here is derived from an EMBL/GenBank/DDBJ whole genome shotgun (WGS) entry which is preliminary data.</text>
</comment>
<feature type="compositionally biased region" description="Polar residues" evidence="1">
    <location>
        <begin position="35"/>
        <end position="44"/>
    </location>
</feature>
<evidence type="ECO:0000313" key="3">
    <source>
        <dbReference type="Proteomes" id="UP001149079"/>
    </source>
</evidence>
<sequence length="102" mass="10877">MTDTEEGSQPAPTARIEITVNGAGNTTEICGGVHTNGTTGEEDQIQQIPSVSSSVDTGEQNAVRTYIPEANPDIRVAYASEFDFGDAGIYTNEHMDYNYGAD</sequence>
<name>A0A9W9HAQ5_9EURO</name>
<evidence type="ECO:0000313" key="2">
    <source>
        <dbReference type="EMBL" id="KAJ5143216.1"/>
    </source>
</evidence>
<dbReference type="Proteomes" id="UP001149079">
    <property type="component" value="Unassembled WGS sequence"/>
</dbReference>
<gene>
    <name evidence="2" type="ORF">N7515_002003</name>
</gene>
<proteinExistence type="predicted"/>
<dbReference type="EMBL" id="JAPQKL010000002">
    <property type="protein sequence ID" value="KAJ5143216.1"/>
    <property type="molecule type" value="Genomic_DNA"/>
</dbReference>
<reference evidence="2" key="1">
    <citation type="submission" date="2022-11" db="EMBL/GenBank/DDBJ databases">
        <authorList>
            <person name="Petersen C."/>
        </authorList>
    </citation>
    <scope>NUCLEOTIDE SEQUENCE</scope>
    <source>
        <strain evidence="2">IBT 22155</strain>
    </source>
</reference>
<organism evidence="2 3">
    <name type="scientific">Penicillium bovifimosum</name>
    <dbReference type="NCBI Taxonomy" id="126998"/>
    <lineage>
        <taxon>Eukaryota</taxon>
        <taxon>Fungi</taxon>
        <taxon>Dikarya</taxon>
        <taxon>Ascomycota</taxon>
        <taxon>Pezizomycotina</taxon>
        <taxon>Eurotiomycetes</taxon>
        <taxon>Eurotiomycetidae</taxon>
        <taxon>Eurotiales</taxon>
        <taxon>Aspergillaceae</taxon>
        <taxon>Penicillium</taxon>
    </lineage>
</organism>
<protein>
    <submittedName>
        <fullName evidence="2">Uncharacterized protein</fullName>
    </submittedName>
</protein>
<feature type="region of interest" description="Disordered" evidence="1">
    <location>
        <begin position="1"/>
        <end position="44"/>
    </location>
</feature>
<dbReference type="AlphaFoldDB" id="A0A9W9HAQ5"/>
<accession>A0A9W9HAQ5</accession>